<dbReference type="Pfam" id="PF18563">
    <property type="entry name" value="TubC_N"/>
    <property type="match status" value="1"/>
</dbReference>
<accession>A0ABV6SQR1</accession>
<dbReference type="InterPro" id="IPR044894">
    <property type="entry name" value="TubC_N_sf"/>
</dbReference>
<reference evidence="2 3" key="1">
    <citation type="submission" date="2024-09" db="EMBL/GenBank/DDBJ databases">
        <authorList>
            <person name="Sun Q."/>
            <person name="Mori K."/>
        </authorList>
    </citation>
    <scope>NUCLEOTIDE SEQUENCE [LARGE SCALE GENOMIC DNA]</scope>
    <source>
        <strain evidence="2 3">NCAIM B.01794</strain>
    </source>
</reference>
<dbReference type="EMBL" id="JBHLSS010000121">
    <property type="protein sequence ID" value="MFC0711513.1"/>
    <property type="molecule type" value="Genomic_DNA"/>
</dbReference>
<proteinExistence type="predicted"/>
<feature type="domain" description="TubC N-terminal docking" evidence="1">
    <location>
        <begin position="4"/>
        <end position="46"/>
    </location>
</feature>
<protein>
    <recommendedName>
        <fullName evidence="1">TubC N-terminal docking domain-containing protein</fullName>
    </recommendedName>
</protein>
<evidence type="ECO:0000313" key="3">
    <source>
        <dbReference type="Proteomes" id="UP001589891"/>
    </source>
</evidence>
<dbReference type="InterPro" id="IPR041464">
    <property type="entry name" value="TubC_N"/>
</dbReference>
<dbReference type="RefSeq" id="WP_376948292.1">
    <property type="nucleotide sequence ID" value="NZ_CP171449.1"/>
</dbReference>
<name>A0ABV6SQR1_AZOPA</name>
<sequence length="118" mass="12958">MAALDYLRRAGLSVEANGDKLRLRPVERITDAVRQFVRDHKAELLAELIAANDAQPAPELPHATTAAPAAHPAEARRNAWTITRGGKPICTICGAPMTRDEALAEARWRWPDADILEN</sequence>
<gene>
    <name evidence="2" type="ORF">ACFFGX_18840</name>
</gene>
<dbReference type="Proteomes" id="UP001589891">
    <property type="component" value="Unassembled WGS sequence"/>
</dbReference>
<organism evidence="2 3">
    <name type="scientific">Azorhizophilus paspali</name>
    <name type="common">Azotobacter paspali</name>
    <dbReference type="NCBI Taxonomy" id="69963"/>
    <lineage>
        <taxon>Bacteria</taxon>
        <taxon>Pseudomonadati</taxon>
        <taxon>Pseudomonadota</taxon>
        <taxon>Gammaproteobacteria</taxon>
        <taxon>Pseudomonadales</taxon>
        <taxon>Pseudomonadaceae</taxon>
        <taxon>Azorhizophilus</taxon>
    </lineage>
</organism>
<evidence type="ECO:0000259" key="1">
    <source>
        <dbReference type="Pfam" id="PF18563"/>
    </source>
</evidence>
<evidence type="ECO:0000313" key="2">
    <source>
        <dbReference type="EMBL" id="MFC0711513.1"/>
    </source>
</evidence>
<dbReference type="Gene3D" id="1.10.10.1830">
    <property type="entry name" value="Non-ribosomal peptide synthase, adenylation domain"/>
    <property type="match status" value="1"/>
</dbReference>
<comment type="caution">
    <text evidence="2">The sequence shown here is derived from an EMBL/GenBank/DDBJ whole genome shotgun (WGS) entry which is preliminary data.</text>
</comment>
<keyword evidence="3" id="KW-1185">Reference proteome</keyword>